<dbReference type="InterPro" id="IPR050309">
    <property type="entry name" value="Type-B_Carboxylest/Lipase"/>
</dbReference>
<proteinExistence type="predicted"/>
<evidence type="ECO:0000259" key="2">
    <source>
        <dbReference type="Pfam" id="PF00135"/>
    </source>
</evidence>
<feature type="non-terminal residue" evidence="3">
    <location>
        <position position="107"/>
    </location>
</feature>
<reference evidence="3" key="1">
    <citation type="journal article" date="2014" name="PLoS ONE">
        <title>Transcriptome-Based Identification of ABC Transporters in the Western Tarnished Plant Bug Lygus hesperus.</title>
        <authorList>
            <person name="Hull J.J."/>
            <person name="Chaney K."/>
            <person name="Geib S.M."/>
            <person name="Fabrick J.A."/>
            <person name="Brent C.S."/>
            <person name="Walsh D."/>
            <person name="Lavine L.C."/>
        </authorList>
    </citation>
    <scope>NUCLEOTIDE SEQUENCE</scope>
</reference>
<evidence type="ECO:0000256" key="1">
    <source>
        <dbReference type="ARBA" id="ARBA00023180"/>
    </source>
</evidence>
<feature type="domain" description="Carboxylesterase type B" evidence="2">
    <location>
        <begin position="12"/>
        <end position="98"/>
    </location>
</feature>
<feature type="non-terminal residue" evidence="3">
    <location>
        <position position="1"/>
    </location>
</feature>
<keyword evidence="1" id="KW-0325">Glycoprotein</keyword>
<reference evidence="3" key="2">
    <citation type="submission" date="2014-07" db="EMBL/GenBank/DDBJ databases">
        <authorList>
            <person name="Hull J."/>
        </authorList>
    </citation>
    <scope>NUCLEOTIDE SEQUENCE</scope>
</reference>
<dbReference type="PANTHER" id="PTHR11559">
    <property type="entry name" value="CARBOXYLESTERASE"/>
    <property type="match status" value="1"/>
</dbReference>
<dbReference type="EMBL" id="GBHO01032151">
    <property type="protein sequence ID" value="JAG11453.1"/>
    <property type="molecule type" value="Transcribed_RNA"/>
</dbReference>
<dbReference type="Gene3D" id="3.40.50.1820">
    <property type="entry name" value="alpha/beta hydrolase"/>
    <property type="match status" value="1"/>
</dbReference>
<name>A0A0A9WY49_LYGHE</name>
<dbReference type="SUPFAM" id="SSF53474">
    <property type="entry name" value="alpha/beta-Hydrolases"/>
    <property type="match status" value="1"/>
</dbReference>
<dbReference type="InterPro" id="IPR002018">
    <property type="entry name" value="CarbesteraseB"/>
</dbReference>
<evidence type="ECO:0000313" key="3">
    <source>
        <dbReference type="EMBL" id="JAG11453.1"/>
    </source>
</evidence>
<dbReference type="Pfam" id="PF00135">
    <property type="entry name" value="COesterase"/>
    <property type="match status" value="1"/>
</dbReference>
<dbReference type="InterPro" id="IPR029058">
    <property type="entry name" value="AB_hydrolase_fold"/>
</dbReference>
<sequence length="107" mass="11959">RHLNVEVISSRPEASTPFGRVRGIEIESFHGRTIHAFYNIPYAQALNPRRRFEEPKDPDPWYSVLEAGGPPVACPQVSLSNELKGVENCLILNIFAPVVSNTSFPDQ</sequence>
<accession>A0A0A9WY49</accession>
<dbReference type="AlphaFoldDB" id="A0A0A9WY49"/>
<organism evidence="3">
    <name type="scientific">Lygus hesperus</name>
    <name type="common">Western plant bug</name>
    <dbReference type="NCBI Taxonomy" id="30085"/>
    <lineage>
        <taxon>Eukaryota</taxon>
        <taxon>Metazoa</taxon>
        <taxon>Ecdysozoa</taxon>
        <taxon>Arthropoda</taxon>
        <taxon>Hexapoda</taxon>
        <taxon>Insecta</taxon>
        <taxon>Pterygota</taxon>
        <taxon>Neoptera</taxon>
        <taxon>Paraneoptera</taxon>
        <taxon>Hemiptera</taxon>
        <taxon>Heteroptera</taxon>
        <taxon>Panheteroptera</taxon>
        <taxon>Cimicomorpha</taxon>
        <taxon>Miridae</taxon>
        <taxon>Mirini</taxon>
        <taxon>Lygus</taxon>
    </lineage>
</organism>
<gene>
    <name evidence="3" type="primary">ESTF_20</name>
    <name evidence="3" type="ORF">CM83_31599</name>
</gene>
<protein>
    <submittedName>
        <fullName evidence="3">Esterase FE4</fullName>
    </submittedName>
</protein>